<gene>
    <name evidence="4" type="primary">fliW</name>
    <name evidence="5" type="ORF">ENS29_15580</name>
</gene>
<evidence type="ECO:0000256" key="4">
    <source>
        <dbReference type="HAMAP-Rule" id="MF_01185"/>
    </source>
</evidence>
<dbReference type="InterPro" id="IPR024046">
    <property type="entry name" value="Flagellar_assmbl_FliW_dom_sf"/>
</dbReference>
<organism evidence="5">
    <name type="scientific">Desulfatirhabdium butyrativorans</name>
    <dbReference type="NCBI Taxonomy" id="340467"/>
    <lineage>
        <taxon>Bacteria</taxon>
        <taxon>Pseudomonadati</taxon>
        <taxon>Thermodesulfobacteriota</taxon>
        <taxon>Desulfobacteria</taxon>
        <taxon>Desulfobacterales</taxon>
        <taxon>Desulfatirhabdiaceae</taxon>
        <taxon>Desulfatirhabdium</taxon>
    </lineage>
</organism>
<evidence type="ECO:0000256" key="3">
    <source>
        <dbReference type="ARBA" id="ARBA00022845"/>
    </source>
</evidence>
<proteinExistence type="inferred from homology"/>
<keyword evidence="3 4" id="KW-0810">Translation regulation</keyword>
<dbReference type="HAMAP" id="MF_01185">
    <property type="entry name" value="FliW"/>
    <property type="match status" value="1"/>
</dbReference>
<dbReference type="GO" id="GO:0044780">
    <property type="term" value="P:bacterial-type flagellum assembly"/>
    <property type="evidence" value="ECO:0007669"/>
    <property type="project" value="UniProtKB-UniRule"/>
</dbReference>
<reference evidence="5" key="1">
    <citation type="journal article" date="2020" name="mSystems">
        <title>Genome- and Community-Level Interaction Insights into Carbon Utilization and Element Cycling Functions of Hydrothermarchaeota in Hydrothermal Sediment.</title>
        <authorList>
            <person name="Zhou Z."/>
            <person name="Liu Y."/>
            <person name="Xu W."/>
            <person name="Pan J."/>
            <person name="Luo Z.H."/>
            <person name="Li M."/>
        </authorList>
    </citation>
    <scope>NUCLEOTIDE SEQUENCE [LARGE SCALE GENOMIC DNA]</scope>
    <source>
        <strain evidence="5">SpSt-477</strain>
    </source>
</reference>
<dbReference type="InterPro" id="IPR003775">
    <property type="entry name" value="Flagellar_assembly_factor_FliW"/>
</dbReference>
<dbReference type="Pfam" id="PF02623">
    <property type="entry name" value="FliW"/>
    <property type="match status" value="1"/>
</dbReference>
<keyword evidence="2 4" id="KW-1005">Bacterial flagellum biogenesis</keyword>
<dbReference type="GO" id="GO:0005737">
    <property type="term" value="C:cytoplasm"/>
    <property type="evidence" value="ECO:0007669"/>
    <property type="project" value="UniProtKB-SubCell"/>
</dbReference>
<keyword evidence="5" id="KW-0282">Flagellum</keyword>
<comment type="function">
    <text evidence="4">Acts as an anti-CsrA protein, binds CsrA and prevents it from repressing translation of its target genes, one of which is flagellin. Binds to flagellin and participates in the assembly of the flagellum.</text>
</comment>
<dbReference type="EMBL" id="DSUH01000358">
    <property type="protein sequence ID" value="HGU34245.1"/>
    <property type="molecule type" value="Genomic_DNA"/>
</dbReference>
<comment type="caution">
    <text evidence="5">The sequence shown here is derived from an EMBL/GenBank/DDBJ whole genome shotgun (WGS) entry which is preliminary data.</text>
</comment>
<dbReference type="PANTHER" id="PTHR39190">
    <property type="entry name" value="FLAGELLAR ASSEMBLY FACTOR FLIW"/>
    <property type="match status" value="1"/>
</dbReference>
<comment type="similarity">
    <text evidence="4">Belongs to the FliW family.</text>
</comment>
<keyword evidence="5" id="KW-0969">Cilium</keyword>
<evidence type="ECO:0000256" key="1">
    <source>
        <dbReference type="ARBA" id="ARBA00022490"/>
    </source>
</evidence>
<keyword evidence="4" id="KW-0143">Chaperone</keyword>
<evidence type="ECO:0000256" key="2">
    <source>
        <dbReference type="ARBA" id="ARBA00022795"/>
    </source>
</evidence>
<name>A0A7C4RU59_9BACT</name>
<sequence length="159" mass="17861">MMSQRNALNSNEPSAQLLEIQTSRFGVVHVEADKLIHFPEGLLGLPDHHDYCLLPHQPGSPFFWLQSVTVPYLSFVVIDPLLGEPNYFDHLPDADRQLFEGVEDGNVIVLALVTVKPEKDPPLTMNLVGPVVVDQRTRTARQVVLTSTRYSCRHPLVLK</sequence>
<dbReference type="SUPFAM" id="SSF141457">
    <property type="entry name" value="BH3618-like"/>
    <property type="match status" value="1"/>
</dbReference>
<protein>
    <recommendedName>
        <fullName evidence="4">Flagellar assembly factor FliW</fullName>
    </recommendedName>
</protein>
<dbReference type="GO" id="GO:0006417">
    <property type="term" value="P:regulation of translation"/>
    <property type="evidence" value="ECO:0007669"/>
    <property type="project" value="UniProtKB-KW"/>
</dbReference>
<dbReference type="Gene3D" id="2.30.290.10">
    <property type="entry name" value="BH3618-like"/>
    <property type="match status" value="1"/>
</dbReference>
<dbReference type="PANTHER" id="PTHR39190:SF1">
    <property type="entry name" value="FLAGELLAR ASSEMBLY FACTOR FLIW"/>
    <property type="match status" value="1"/>
</dbReference>
<comment type="subcellular location">
    <subcellularLocation>
        <location evidence="4">Cytoplasm</location>
    </subcellularLocation>
</comment>
<dbReference type="AlphaFoldDB" id="A0A7C4RU59"/>
<accession>A0A7C4RU59</accession>
<evidence type="ECO:0000313" key="5">
    <source>
        <dbReference type="EMBL" id="HGU34245.1"/>
    </source>
</evidence>
<comment type="subunit">
    <text evidence="4">Interacts with translational regulator CsrA and flagellin(s).</text>
</comment>
<keyword evidence="5" id="KW-0966">Cell projection</keyword>
<keyword evidence="1 4" id="KW-0963">Cytoplasm</keyword>